<dbReference type="Proteomes" id="UP000008178">
    <property type="component" value="Chromosome"/>
</dbReference>
<keyword evidence="2" id="KW-1185">Reference proteome</keyword>
<protein>
    <submittedName>
        <fullName evidence="1">Uncharacterized protein</fullName>
    </submittedName>
</protein>
<dbReference type="AlphaFoldDB" id="G2SZZ1"/>
<name>G2SZZ1_ROSHA</name>
<evidence type="ECO:0000313" key="1">
    <source>
        <dbReference type="EMBL" id="AEN95635.1"/>
    </source>
</evidence>
<proteinExistence type="predicted"/>
<accession>G2SZZ1</accession>
<dbReference type="KEGG" id="rho:RHOM_02565"/>
<dbReference type="HOGENOM" id="CLU_3065808_0_0_9"/>
<organism evidence="1 2">
    <name type="scientific">Roseburia hominis (strain DSM 16839 / JCM 17582 / NCIMB 14029 / A2-183)</name>
    <dbReference type="NCBI Taxonomy" id="585394"/>
    <lineage>
        <taxon>Bacteria</taxon>
        <taxon>Bacillati</taxon>
        <taxon>Bacillota</taxon>
        <taxon>Clostridia</taxon>
        <taxon>Lachnospirales</taxon>
        <taxon>Lachnospiraceae</taxon>
        <taxon>Roseburia</taxon>
    </lineage>
</organism>
<evidence type="ECO:0000313" key="2">
    <source>
        <dbReference type="Proteomes" id="UP000008178"/>
    </source>
</evidence>
<reference evidence="1 2" key="1">
    <citation type="journal article" date="2015" name="Genome Announc.">
        <title>Complete genome sequence of the human gut symbiont Roseburia hominis.</title>
        <authorList>
            <person name="Travis A.J."/>
            <person name="Kelly D."/>
            <person name="Flint H.J."/>
            <person name="Aminov R.I."/>
        </authorList>
    </citation>
    <scope>NUCLEOTIDE SEQUENCE [LARGE SCALE GENOMIC DNA]</scope>
    <source>
        <strain evidence="2">DSM 16839 / JCM 17582 / NCIMB 14029 / A2-183</strain>
    </source>
</reference>
<dbReference type="EMBL" id="CP003040">
    <property type="protein sequence ID" value="AEN95635.1"/>
    <property type="molecule type" value="Genomic_DNA"/>
</dbReference>
<gene>
    <name evidence="1" type="ordered locus">RHOM_02565</name>
</gene>
<dbReference type="STRING" id="585394.RHOM_02565"/>
<sequence>MQQTIKPERHKAAAGRENLGAYVTRICRKMAQIVEKTCRKRKYCVKSAEYYKI</sequence>